<organism evidence="1 2">
    <name type="scientific">Arthrobacter phage Vibaki</name>
    <dbReference type="NCBI Taxonomy" id="2593333"/>
    <lineage>
        <taxon>Viruses</taxon>
        <taxon>Duplodnaviria</taxon>
        <taxon>Heunggongvirae</taxon>
        <taxon>Uroviricota</taxon>
        <taxon>Caudoviricetes</taxon>
        <taxon>Berryhillviridae</taxon>
        <taxon>Vibakivirus</taxon>
        <taxon>Vibakivirus vibaki</taxon>
    </lineage>
</organism>
<evidence type="ECO:0000313" key="1">
    <source>
        <dbReference type="EMBL" id="QDK01888.1"/>
    </source>
</evidence>
<dbReference type="GeneID" id="55813323"/>
<evidence type="ECO:0000313" key="2">
    <source>
        <dbReference type="Proteomes" id="UP000318687"/>
    </source>
</evidence>
<name>A0A514TYW4_9CAUD</name>
<reference evidence="1 2" key="1">
    <citation type="submission" date="2019-06" db="EMBL/GenBank/DDBJ databases">
        <authorList>
            <person name="Alexander J."/>
            <person name="Ertsgaard D.J."/>
            <person name="Fields K.L."/>
            <person name="Fields S.B."/>
            <person name="Humphreys H."/>
            <person name="Kinneman J.E."/>
            <person name="Nelson N.D."/>
            <person name="Olakunle E.K."/>
            <person name="Reimer A.C."/>
            <person name="Robertson C."/>
            <person name="Ross G.V."/>
            <person name="Bonilla J.A."/>
            <person name="Klyczek K."/>
            <person name="Garlena R.A."/>
            <person name="Russell D.A."/>
            <person name="Pope W.H."/>
            <person name="Jacobs-Sera D."/>
            <person name="Hatfull G.F."/>
        </authorList>
    </citation>
    <scope>NUCLEOTIDE SEQUENCE [LARGE SCALE GENOMIC DNA]</scope>
</reference>
<sequence>MTTTFEQARKIGYDLNAPAWRDLGNPGEYMVADYGYEDAAAWLLVDGARELLEGGDYAFGVLDQPLTLVLKATGDVLQVQYLEAQDMIDAMTPVGDVPPSDDPDA</sequence>
<dbReference type="RefSeq" id="YP_009883984.1">
    <property type="nucleotide sequence ID" value="NC_049465.1"/>
</dbReference>
<proteinExistence type="predicted"/>
<accession>A0A514TYW4</accession>
<gene>
    <name evidence="1" type="primary">7</name>
    <name evidence="1" type="ORF">SEA_VIBAKI_7</name>
</gene>
<keyword evidence="2" id="KW-1185">Reference proteome</keyword>
<dbReference type="Proteomes" id="UP000318687">
    <property type="component" value="Segment"/>
</dbReference>
<dbReference type="KEGG" id="vg:55813323"/>
<protein>
    <submittedName>
        <fullName evidence="1">Uncharacterized protein</fullName>
    </submittedName>
</protein>
<dbReference type="EMBL" id="MN096362">
    <property type="protein sequence ID" value="QDK01888.1"/>
    <property type="molecule type" value="Genomic_DNA"/>
</dbReference>